<feature type="modified residue" description="4-aspartylphosphate" evidence="6">
    <location>
        <position position="52"/>
    </location>
</feature>
<evidence type="ECO:0000256" key="5">
    <source>
        <dbReference type="ARBA" id="ARBA00024867"/>
    </source>
</evidence>
<evidence type="ECO:0000313" key="11">
    <source>
        <dbReference type="Proteomes" id="UP001256646"/>
    </source>
</evidence>
<comment type="caution">
    <text evidence="10">The sequence shown here is derived from an EMBL/GenBank/DDBJ whole genome shotgun (WGS) entry which is preliminary data.</text>
</comment>
<dbReference type="CDD" id="cd00383">
    <property type="entry name" value="trans_reg_C"/>
    <property type="match status" value="1"/>
</dbReference>
<keyword evidence="11" id="KW-1185">Reference proteome</keyword>
<reference evidence="10 11" key="1">
    <citation type="submission" date="2023-09" db="EMBL/GenBank/DDBJ databases">
        <authorList>
            <person name="Zhai L."/>
        </authorList>
    </citation>
    <scope>NUCLEOTIDE SEQUENCE [LARGE SCALE GENOMIC DNA]</scope>
    <source>
        <strain evidence="10 11">5 N-1</strain>
    </source>
</reference>
<name>A0ABU1EGH1_9CLOT</name>
<feature type="domain" description="Response regulatory" evidence="8">
    <location>
        <begin position="3"/>
        <end position="116"/>
    </location>
</feature>
<evidence type="ECO:0000259" key="9">
    <source>
        <dbReference type="PROSITE" id="PS51755"/>
    </source>
</evidence>
<accession>A0ABU1EGH1</accession>
<feature type="DNA-binding region" description="OmpR/PhoB-type" evidence="7">
    <location>
        <begin position="125"/>
        <end position="223"/>
    </location>
</feature>
<keyword evidence="6" id="KW-0597">Phosphoprotein</keyword>
<protein>
    <recommendedName>
        <fullName evidence="1">Stage 0 sporulation protein A homolog</fullName>
    </recommendedName>
</protein>
<dbReference type="RefSeq" id="WP_309556436.1">
    <property type="nucleotide sequence ID" value="NZ_JAVJAN010000019.1"/>
</dbReference>
<dbReference type="Gene3D" id="1.10.10.10">
    <property type="entry name" value="Winged helix-like DNA-binding domain superfamily/Winged helix DNA-binding domain"/>
    <property type="match status" value="1"/>
</dbReference>
<gene>
    <name evidence="10" type="ORF">RGC78_08330</name>
</gene>
<dbReference type="Proteomes" id="UP001256646">
    <property type="component" value="Unassembled WGS sequence"/>
</dbReference>
<dbReference type="PROSITE" id="PS51755">
    <property type="entry name" value="OMPR_PHOB"/>
    <property type="match status" value="1"/>
</dbReference>
<keyword evidence="3 7" id="KW-0238">DNA-binding</keyword>
<dbReference type="InterPro" id="IPR001867">
    <property type="entry name" value="OmpR/PhoB-type_DNA-bd"/>
</dbReference>
<sequence>MKKILIVEDDIILNSGLCYNLQLDGYVVTPKYNINSTLKILNIENFDLIILDVNLPDGNGFDLCKSIKQIQDTPIIFLTACDLEDDILSGFKLGADDYITKPFSINIFRQKIAAILRRCNKNLFSCIYKDSNLTMDFNKMTATVNNKAISFTPTEFKMLKILISNKGQVLTRQVLLEKLWDCDRNFVDEHTLTVNINRLRNKIETKNVKYIKTIYGMGYMWVGGKYNEN</sequence>
<dbReference type="InterPro" id="IPR011006">
    <property type="entry name" value="CheY-like_superfamily"/>
</dbReference>
<evidence type="ECO:0000256" key="4">
    <source>
        <dbReference type="ARBA" id="ARBA00023163"/>
    </source>
</evidence>
<evidence type="ECO:0000256" key="3">
    <source>
        <dbReference type="ARBA" id="ARBA00023125"/>
    </source>
</evidence>
<keyword evidence="4" id="KW-0804">Transcription</keyword>
<dbReference type="Gene3D" id="3.40.50.2300">
    <property type="match status" value="1"/>
</dbReference>
<dbReference type="PANTHER" id="PTHR48111">
    <property type="entry name" value="REGULATOR OF RPOS"/>
    <property type="match status" value="1"/>
</dbReference>
<comment type="function">
    <text evidence="5">May play the central regulatory role in sporulation. It may be an element of the effector pathway responsible for the activation of sporulation genes in response to nutritional stress. Spo0A may act in concert with spo0H (a sigma factor) to control the expression of some genes that are critical to the sporulation process.</text>
</comment>
<evidence type="ECO:0000259" key="8">
    <source>
        <dbReference type="PROSITE" id="PS50110"/>
    </source>
</evidence>
<dbReference type="SMART" id="SM00448">
    <property type="entry name" value="REC"/>
    <property type="match status" value="1"/>
</dbReference>
<organism evidence="10 11">
    <name type="scientific">Clostridium aquiflavi</name>
    <dbReference type="NCBI Taxonomy" id="3073603"/>
    <lineage>
        <taxon>Bacteria</taxon>
        <taxon>Bacillati</taxon>
        <taxon>Bacillota</taxon>
        <taxon>Clostridia</taxon>
        <taxon>Eubacteriales</taxon>
        <taxon>Clostridiaceae</taxon>
        <taxon>Clostridium</taxon>
    </lineage>
</organism>
<evidence type="ECO:0000256" key="7">
    <source>
        <dbReference type="PROSITE-ProRule" id="PRU01091"/>
    </source>
</evidence>
<evidence type="ECO:0000256" key="1">
    <source>
        <dbReference type="ARBA" id="ARBA00018672"/>
    </source>
</evidence>
<dbReference type="PROSITE" id="PS50110">
    <property type="entry name" value="RESPONSE_REGULATORY"/>
    <property type="match status" value="1"/>
</dbReference>
<dbReference type="InterPro" id="IPR039420">
    <property type="entry name" value="WalR-like"/>
</dbReference>
<keyword evidence="2" id="KW-0805">Transcription regulation</keyword>
<proteinExistence type="predicted"/>
<dbReference type="EMBL" id="JAVJAN010000019">
    <property type="protein sequence ID" value="MDR5587475.1"/>
    <property type="molecule type" value="Genomic_DNA"/>
</dbReference>
<dbReference type="InterPro" id="IPR001789">
    <property type="entry name" value="Sig_transdc_resp-reg_receiver"/>
</dbReference>
<dbReference type="CDD" id="cd17574">
    <property type="entry name" value="REC_OmpR"/>
    <property type="match status" value="1"/>
</dbReference>
<evidence type="ECO:0000313" key="10">
    <source>
        <dbReference type="EMBL" id="MDR5587475.1"/>
    </source>
</evidence>
<dbReference type="Pfam" id="PF00486">
    <property type="entry name" value="Trans_reg_C"/>
    <property type="match status" value="1"/>
</dbReference>
<dbReference type="PANTHER" id="PTHR48111:SF73">
    <property type="entry name" value="ALKALINE PHOSPHATASE SYNTHESIS TRANSCRIPTIONAL REGULATORY PROTEIN PHOP"/>
    <property type="match status" value="1"/>
</dbReference>
<dbReference type="SMART" id="SM00862">
    <property type="entry name" value="Trans_reg_C"/>
    <property type="match status" value="1"/>
</dbReference>
<feature type="domain" description="OmpR/PhoB-type" evidence="9">
    <location>
        <begin position="125"/>
        <end position="223"/>
    </location>
</feature>
<dbReference type="Pfam" id="PF00072">
    <property type="entry name" value="Response_reg"/>
    <property type="match status" value="1"/>
</dbReference>
<dbReference type="SUPFAM" id="SSF52172">
    <property type="entry name" value="CheY-like"/>
    <property type="match status" value="1"/>
</dbReference>
<evidence type="ECO:0000256" key="6">
    <source>
        <dbReference type="PROSITE-ProRule" id="PRU00169"/>
    </source>
</evidence>
<evidence type="ECO:0000256" key="2">
    <source>
        <dbReference type="ARBA" id="ARBA00023015"/>
    </source>
</evidence>
<dbReference type="InterPro" id="IPR036388">
    <property type="entry name" value="WH-like_DNA-bd_sf"/>
</dbReference>